<feature type="transmembrane region" description="Helical" evidence="1">
    <location>
        <begin position="76"/>
        <end position="95"/>
    </location>
</feature>
<evidence type="ECO:0000313" key="2">
    <source>
        <dbReference type="EMBL" id="CAE0630040.1"/>
    </source>
</evidence>
<keyword evidence="1" id="KW-1133">Transmembrane helix</keyword>
<protein>
    <recommendedName>
        <fullName evidence="3">G-protein coupled receptors family 1 profile domain-containing protein</fullName>
    </recommendedName>
</protein>
<accession>A0A7S3XRA0</accession>
<evidence type="ECO:0008006" key="3">
    <source>
        <dbReference type="Google" id="ProtNLM"/>
    </source>
</evidence>
<reference evidence="2" key="1">
    <citation type="submission" date="2021-01" db="EMBL/GenBank/DDBJ databases">
        <authorList>
            <person name="Corre E."/>
            <person name="Pelletier E."/>
            <person name="Niang G."/>
            <person name="Scheremetjew M."/>
            <person name="Finn R."/>
            <person name="Kale V."/>
            <person name="Holt S."/>
            <person name="Cochrane G."/>
            <person name="Meng A."/>
            <person name="Brown T."/>
            <person name="Cohen L."/>
        </authorList>
    </citation>
    <scope>NUCLEOTIDE SEQUENCE</scope>
    <source>
        <strain evidence="2">CCMP3107</strain>
    </source>
</reference>
<feature type="transmembrane region" description="Helical" evidence="1">
    <location>
        <begin position="167"/>
        <end position="190"/>
    </location>
</feature>
<keyword evidence="1" id="KW-0812">Transmembrane</keyword>
<dbReference type="SUPFAM" id="SSF81321">
    <property type="entry name" value="Family A G protein-coupled receptor-like"/>
    <property type="match status" value="1"/>
</dbReference>
<dbReference type="EMBL" id="HBIU01018725">
    <property type="protein sequence ID" value="CAE0630040.1"/>
    <property type="molecule type" value="Transcribed_RNA"/>
</dbReference>
<organism evidence="2">
    <name type="scientific">Heterosigma akashiwo</name>
    <name type="common">Chromophytic alga</name>
    <name type="synonym">Heterosigma carterae</name>
    <dbReference type="NCBI Taxonomy" id="2829"/>
    <lineage>
        <taxon>Eukaryota</taxon>
        <taxon>Sar</taxon>
        <taxon>Stramenopiles</taxon>
        <taxon>Ochrophyta</taxon>
        <taxon>Raphidophyceae</taxon>
        <taxon>Chattonellales</taxon>
        <taxon>Chattonellaceae</taxon>
        <taxon>Heterosigma</taxon>
    </lineage>
</organism>
<evidence type="ECO:0000256" key="1">
    <source>
        <dbReference type="SAM" id="Phobius"/>
    </source>
</evidence>
<feature type="transmembrane region" description="Helical" evidence="1">
    <location>
        <begin position="35"/>
        <end position="55"/>
    </location>
</feature>
<keyword evidence="1" id="KW-0472">Membrane</keyword>
<dbReference type="Gene3D" id="1.20.1070.10">
    <property type="entry name" value="Rhodopsin 7-helix transmembrane proteins"/>
    <property type="match status" value="1"/>
</dbReference>
<proteinExistence type="predicted"/>
<gene>
    <name evidence="2" type="ORF">HAKA00212_LOCUS8734</name>
</gene>
<feature type="transmembrane region" description="Helical" evidence="1">
    <location>
        <begin position="124"/>
        <end position="147"/>
    </location>
</feature>
<dbReference type="AlphaFoldDB" id="A0A7S3XRA0"/>
<sequence>MIPDFVFSLCCSVTCLLNAISGSYWSHWMCSFQQFYAVFGIGANAWLNGVVAYQLHRMMKDSKAIRRFRPPTLSEVTKNALTVYLWCLFLASWGLHGTSSFPYYTGLRSGVACLPSEIDQASTIMLWAVFFPLFVGLPLMYVVWVSFDVYYHKLMPPTGQGRLLTIYFGRIELVFIVMWIPSLVLMFLVANIRLGVIGGTWSHLQGAVSALVSLLKPDIREAVKHFVTCHFYGHKKGTHRRQSVSCKFQSKDNRRSSLSQVSRYRVPNSQDFCAAPQSRAIGNEHGFCDNKDEHEKSIAVVGDISLGKHRRIHPN</sequence>
<name>A0A7S3XRA0_HETAK</name>